<evidence type="ECO:0000313" key="4">
    <source>
        <dbReference type="Proteomes" id="UP000663090"/>
    </source>
</evidence>
<dbReference type="GO" id="GO:0016787">
    <property type="term" value="F:hydrolase activity"/>
    <property type="evidence" value="ECO:0007669"/>
    <property type="project" value="UniProtKB-KW"/>
</dbReference>
<dbReference type="InterPro" id="IPR000073">
    <property type="entry name" value="AB_hydrolase_1"/>
</dbReference>
<dbReference type="Gene3D" id="1.10.620.20">
    <property type="entry name" value="Ribonucleotide Reductase, subunit A"/>
    <property type="match status" value="1"/>
</dbReference>
<dbReference type="Pfam" id="PF07993">
    <property type="entry name" value="NAD_binding_4"/>
    <property type="match status" value="1"/>
</dbReference>
<evidence type="ECO:0000259" key="1">
    <source>
        <dbReference type="Pfam" id="PF00561"/>
    </source>
</evidence>
<keyword evidence="3" id="KW-0378">Hydrolase</keyword>
<gene>
    <name evidence="3" type="ORF">JY572_00245</name>
</gene>
<dbReference type="Pfam" id="PF00561">
    <property type="entry name" value="Abhydrolase_1"/>
    <property type="match status" value="1"/>
</dbReference>
<reference evidence="3 4" key="1">
    <citation type="submission" date="2021-02" db="EMBL/GenBank/DDBJ databases">
        <title>De Novo genome assembly of isolated myxobacteria.</title>
        <authorList>
            <person name="Stevens D.C."/>
        </authorList>
    </citation>
    <scope>NUCLEOTIDE SEQUENCE [LARGE SCALE GENOMIC DNA]</scope>
    <source>
        <strain evidence="3 4">SCHIC003</strain>
    </source>
</reference>
<sequence length="975" mass="109320">MSADYVNPLELEGRQLRPTRLLLTGGTGFLGSHFLLWRLRAGGRLFVLVRGKSAEHARSRLLDSLAEAAASYDIPVPLEAAEKNVVVLVGDITQPLCGLSIEDLARLEEARLEEVWHCAASLSYENRHRDKIHLNNFVGTRNALDVAQKVGGERFLYVSTAYTAGTRRGWIPEDLHADVPDGGASFNNYYEESKAQAEREVTRACTAAGRAYSILRPSVIIGPSASRRSGGTRFGLYGLVRELYRLRRELAQVSNPLRILGHEGAGLNLIPVDHVVQDMLRLSANGFQGGPAHHLVGPEELPAPGMVERMSHALRLPLLSFTTHRETEASPIEQLFDLRGAFYASYGLNPKRFARALPAHPALTLADLDVYLSSFLAELARERAGEVFTPVQVRAPDGVDVCGFTRGDASRPVLVLCNAYAMPEEFLAPLAQRLAQRWRVVTWNTRWLPTPTPDFDPSRCDSGVHVADLVAVLDHLGISRVEAVVGWSSGVQVALRALAEHPSRFASGVLLNGTVSLPATPDHPMTSFEKSLRQLFPQIAANPRVAERYCKLIFGGGVADGDAPRSEDRKVVASVLTSTDPHLLYMTSVPFRTPSSLFRYANMVCALFREREDAWTSSVAQPVLVHGGGADAISHPDQVARLASRLARARTVLNPNGDHFSHFYDEGIAAMIEEFAQQAPSGVLPVEPAEDGFSRTLDRLIHLSNADLSNPFRDLVWEKSLPEDQLWMSPELLSVHGTPWEQALTPSQLLRLSRWECINFFSLNVTGIRELLTEMISRIHTPGHEVSSEYLHHLVLEENEHMWYFSRFCLTYGGKIYKDRRIRYDNFPEPDIKEFLSFATVLVFEEIVDFYNSQMAKDERLPPFVREINRLHHSDETRHITYGRLNIERLHQGLRAKHGVERLRDVERALKRFMLTSMQKLYNPEIYKDAGLAEPLKLRNELLANPARVAFGERILSKTTRFLVKKEIFTDDRWS</sequence>
<dbReference type="InterPro" id="IPR009078">
    <property type="entry name" value="Ferritin-like_SF"/>
</dbReference>
<dbReference type="Proteomes" id="UP000663090">
    <property type="component" value="Chromosome"/>
</dbReference>
<dbReference type="SUPFAM" id="SSF51735">
    <property type="entry name" value="NAD(P)-binding Rossmann-fold domains"/>
    <property type="match status" value="1"/>
</dbReference>
<dbReference type="InterPro" id="IPR050177">
    <property type="entry name" value="Lipid_A_modif_metabolic_enz"/>
</dbReference>
<evidence type="ECO:0000259" key="2">
    <source>
        <dbReference type="Pfam" id="PF07993"/>
    </source>
</evidence>
<accession>A0ABX7N734</accession>
<dbReference type="EMBL" id="CP071091">
    <property type="protein sequence ID" value="QSQ14567.1"/>
    <property type="molecule type" value="Genomic_DNA"/>
</dbReference>
<dbReference type="InterPro" id="IPR025859">
    <property type="entry name" value="AurF/CmlI"/>
</dbReference>
<dbReference type="SUPFAM" id="SSF53474">
    <property type="entry name" value="alpha/beta-Hydrolases"/>
    <property type="match status" value="1"/>
</dbReference>
<name>A0ABX7N734_9BACT</name>
<dbReference type="Gene3D" id="3.40.50.720">
    <property type="entry name" value="NAD(P)-binding Rossmann-like Domain"/>
    <property type="match status" value="1"/>
</dbReference>
<dbReference type="RefSeq" id="WP_206716341.1">
    <property type="nucleotide sequence ID" value="NZ_CP071091.1"/>
</dbReference>
<evidence type="ECO:0000313" key="3">
    <source>
        <dbReference type="EMBL" id="QSQ14567.1"/>
    </source>
</evidence>
<feature type="domain" description="AB hydrolase-1" evidence="1">
    <location>
        <begin position="413"/>
        <end position="538"/>
    </location>
</feature>
<dbReference type="SUPFAM" id="SSF47240">
    <property type="entry name" value="Ferritin-like"/>
    <property type="match status" value="1"/>
</dbReference>
<feature type="domain" description="Thioester reductase (TE)" evidence="2">
    <location>
        <begin position="23"/>
        <end position="278"/>
    </location>
</feature>
<organism evidence="3 4">
    <name type="scientific">Myxococcus landrumensis</name>
    <dbReference type="NCBI Taxonomy" id="2813577"/>
    <lineage>
        <taxon>Bacteria</taxon>
        <taxon>Pseudomonadati</taxon>
        <taxon>Myxococcota</taxon>
        <taxon>Myxococcia</taxon>
        <taxon>Myxococcales</taxon>
        <taxon>Cystobacterineae</taxon>
        <taxon>Myxococcaceae</taxon>
        <taxon>Myxococcus</taxon>
    </lineage>
</organism>
<dbReference type="InterPro" id="IPR012348">
    <property type="entry name" value="RNR-like"/>
</dbReference>
<dbReference type="PANTHER" id="PTHR43245:SF51">
    <property type="entry name" value="SHORT CHAIN DEHYDROGENASE_REDUCTASE FAMILY 42E, MEMBER 2"/>
    <property type="match status" value="1"/>
</dbReference>
<proteinExistence type="predicted"/>
<keyword evidence="4" id="KW-1185">Reference proteome</keyword>
<dbReference type="InterPro" id="IPR013120">
    <property type="entry name" value="FAR_NAD-bd"/>
</dbReference>
<dbReference type="InterPro" id="IPR029058">
    <property type="entry name" value="AB_hydrolase_fold"/>
</dbReference>
<dbReference type="PANTHER" id="PTHR43245">
    <property type="entry name" value="BIFUNCTIONAL POLYMYXIN RESISTANCE PROTEIN ARNA"/>
    <property type="match status" value="1"/>
</dbReference>
<dbReference type="Gene3D" id="3.40.50.1820">
    <property type="entry name" value="alpha/beta hydrolase"/>
    <property type="match status" value="1"/>
</dbReference>
<dbReference type="InterPro" id="IPR036291">
    <property type="entry name" value="NAD(P)-bd_dom_sf"/>
</dbReference>
<protein>
    <submittedName>
        <fullName evidence="3">Alpha/beta fold hydrolase</fullName>
    </submittedName>
</protein>
<dbReference type="Pfam" id="PF11583">
    <property type="entry name" value="AurF"/>
    <property type="match status" value="1"/>
</dbReference>